<evidence type="ECO:0000313" key="1">
    <source>
        <dbReference type="EMBL" id="KAK3911561.1"/>
    </source>
</evidence>
<dbReference type="EMBL" id="JAHWGI010000279">
    <property type="protein sequence ID" value="KAK3911561.1"/>
    <property type="molecule type" value="Genomic_DNA"/>
</dbReference>
<protein>
    <submittedName>
        <fullName evidence="1">Serine/threonine-protein kinase ATM</fullName>
    </submittedName>
</protein>
<evidence type="ECO:0000313" key="2">
    <source>
        <dbReference type="Proteomes" id="UP001219518"/>
    </source>
</evidence>
<keyword evidence="1" id="KW-0418">Kinase</keyword>
<keyword evidence="1" id="KW-0808">Transferase</keyword>
<comment type="caution">
    <text evidence="1">The sequence shown here is derived from an EMBL/GenBank/DDBJ whole genome shotgun (WGS) entry which is preliminary data.</text>
</comment>
<reference evidence="1" key="2">
    <citation type="journal article" date="2023" name="BMC Genomics">
        <title>Pest status, molecular evolution, and epigenetic factors derived from the genome assembly of Frankliniella fusca, a thysanopteran phytovirus vector.</title>
        <authorList>
            <person name="Catto M.A."/>
            <person name="Labadie P.E."/>
            <person name="Jacobson A.L."/>
            <person name="Kennedy G.G."/>
            <person name="Srinivasan R."/>
            <person name="Hunt B.G."/>
        </authorList>
    </citation>
    <scope>NUCLEOTIDE SEQUENCE</scope>
    <source>
        <strain evidence="1">PL_HMW_Pooled</strain>
    </source>
</reference>
<gene>
    <name evidence="1" type="ORF">KUF71_004469</name>
</gene>
<dbReference type="GO" id="GO:0016301">
    <property type="term" value="F:kinase activity"/>
    <property type="evidence" value="ECO:0007669"/>
    <property type="project" value="UniProtKB-KW"/>
</dbReference>
<sequence length="130" mass="14640">MEVHRILVQHYVGCQIGDPTLRRVNLSTMHPGQAASRSLFWSVLDPSFFQFEQFVPAALLAEEWFYCCHCCLEPCYILLQTDVFQNGGFRATDFEGTPLIPQVPPPGVLYPDGLVAEPEFVDLTMDASED</sequence>
<dbReference type="Proteomes" id="UP001219518">
    <property type="component" value="Unassembled WGS sequence"/>
</dbReference>
<keyword evidence="2" id="KW-1185">Reference proteome</keyword>
<dbReference type="AlphaFoldDB" id="A0AAE1GYB6"/>
<name>A0AAE1GYB6_9NEOP</name>
<reference evidence="1" key="1">
    <citation type="submission" date="2021-07" db="EMBL/GenBank/DDBJ databases">
        <authorList>
            <person name="Catto M.A."/>
            <person name="Jacobson A."/>
            <person name="Kennedy G."/>
            <person name="Labadie P."/>
            <person name="Hunt B.G."/>
            <person name="Srinivasan R."/>
        </authorList>
    </citation>
    <scope>NUCLEOTIDE SEQUENCE</scope>
    <source>
        <strain evidence="1">PL_HMW_Pooled</strain>
        <tissue evidence="1">Head</tissue>
    </source>
</reference>
<organism evidence="1 2">
    <name type="scientific">Frankliniella fusca</name>
    <dbReference type="NCBI Taxonomy" id="407009"/>
    <lineage>
        <taxon>Eukaryota</taxon>
        <taxon>Metazoa</taxon>
        <taxon>Ecdysozoa</taxon>
        <taxon>Arthropoda</taxon>
        <taxon>Hexapoda</taxon>
        <taxon>Insecta</taxon>
        <taxon>Pterygota</taxon>
        <taxon>Neoptera</taxon>
        <taxon>Paraneoptera</taxon>
        <taxon>Thysanoptera</taxon>
        <taxon>Terebrantia</taxon>
        <taxon>Thripoidea</taxon>
        <taxon>Thripidae</taxon>
        <taxon>Frankliniella</taxon>
    </lineage>
</organism>
<proteinExistence type="predicted"/>
<accession>A0AAE1GYB6</accession>